<evidence type="ECO:0000256" key="4">
    <source>
        <dbReference type="ARBA" id="ARBA00022777"/>
    </source>
</evidence>
<dbReference type="InterPro" id="IPR001245">
    <property type="entry name" value="Ser-Thr/Tyr_kinase_cat_dom"/>
</dbReference>
<dbReference type="GeneID" id="109425494"/>
<dbReference type="Gene3D" id="1.10.510.10">
    <property type="entry name" value="Transferase(Phosphotransferase) domain 1"/>
    <property type="match status" value="1"/>
</dbReference>
<dbReference type="InterPro" id="IPR020635">
    <property type="entry name" value="Tyr_kinase_cat_dom"/>
</dbReference>
<dbReference type="PROSITE" id="PS50011">
    <property type="entry name" value="PROTEIN_KINASE_DOM"/>
    <property type="match status" value="1"/>
</dbReference>
<dbReference type="InterPro" id="IPR008266">
    <property type="entry name" value="Tyr_kinase_AS"/>
</dbReference>
<feature type="signal peptide" evidence="8">
    <location>
        <begin position="1"/>
        <end position="22"/>
    </location>
</feature>
<feature type="transmembrane region" description="Helical" evidence="7">
    <location>
        <begin position="384"/>
        <end position="407"/>
    </location>
</feature>
<reference evidence="10" key="2">
    <citation type="submission" date="2025-05" db="UniProtKB">
        <authorList>
            <consortium name="EnsemblMetazoa"/>
        </authorList>
    </citation>
    <scope>IDENTIFICATION</scope>
    <source>
        <strain evidence="10">Foshan</strain>
    </source>
</reference>
<dbReference type="RefSeq" id="XP_019556300.3">
    <property type="nucleotide sequence ID" value="XM_019700755.3"/>
</dbReference>
<evidence type="ECO:0000256" key="6">
    <source>
        <dbReference type="PROSITE-ProRule" id="PRU10141"/>
    </source>
</evidence>
<evidence type="ECO:0000256" key="8">
    <source>
        <dbReference type="SAM" id="SignalP"/>
    </source>
</evidence>
<dbReference type="InterPro" id="IPR011009">
    <property type="entry name" value="Kinase-like_dom_sf"/>
</dbReference>
<feature type="chain" id="PRO_5045035980" description="receptor protein-tyrosine kinase" evidence="8">
    <location>
        <begin position="23"/>
        <end position="824"/>
    </location>
</feature>
<comment type="catalytic activity">
    <reaction evidence="5">
        <text>L-tyrosyl-[protein] + ATP = O-phospho-L-tyrosyl-[protein] + ADP + H(+)</text>
        <dbReference type="Rhea" id="RHEA:10596"/>
        <dbReference type="Rhea" id="RHEA-COMP:10136"/>
        <dbReference type="Rhea" id="RHEA-COMP:20101"/>
        <dbReference type="ChEBI" id="CHEBI:15378"/>
        <dbReference type="ChEBI" id="CHEBI:30616"/>
        <dbReference type="ChEBI" id="CHEBI:46858"/>
        <dbReference type="ChEBI" id="CHEBI:61978"/>
        <dbReference type="ChEBI" id="CHEBI:456216"/>
        <dbReference type="EC" id="2.7.10.1"/>
    </reaction>
</comment>
<evidence type="ECO:0000259" key="9">
    <source>
        <dbReference type="PROSITE" id="PS50011"/>
    </source>
</evidence>
<dbReference type="Proteomes" id="UP000069940">
    <property type="component" value="Unassembled WGS sequence"/>
</dbReference>
<keyword evidence="6" id="KW-0547">Nucleotide-binding</keyword>
<evidence type="ECO:0000256" key="3">
    <source>
        <dbReference type="ARBA" id="ARBA00022679"/>
    </source>
</evidence>
<dbReference type="Pfam" id="PF07714">
    <property type="entry name" value="PK_Tyr_Ser-Thr"/>
    <property type="match status" value="1"/>
</dbReference>
<keyword evidence="7" id="KW-1133">Transmembrane helix</keyword>
<dbReference type="InterPro" id="IPR000719">
    <property type="entry name" value="Prot_kinase_dom"/>
</dbReference>
<dbReference type="InterPro" id="IPR036116">
    <property type="entry name" value="FN3_sf"/>
</dbReference>
<keyword evidence="7" id="KW-0812">Transmembrane</keyword>
<dbReference type="PANTHER" id="PTHR24416">
    <property type="entry name" value="TYROSINE-PROTEIN KINASE RECEPTOR"/>
    <property type="match status" value="1"/>
</dbReference>
<dbReference type="EC" id="2.7.10.1" evidence="2"/>
<dbReference type="CDD" id="cd00192">
    <property type="entry name" value="PTKc"/>
    <property type="match status" value="1"/>
</dbReference>
<dbReference type="SUPFAM" id="SSF49265">
    <property type="entry name" value="Fibronectin type III"/>
    <property type="match status" value="1"/>
</dbReference>
<evidence type="ECO:0000256" key="5">
    <source>
        <dbReference type="ARBA" id="ARBA00051243"/>
    </source>
</evidence>
<keyword evidence="3" id="KW-0808">Transferase</keyword>
<evidence type="ECO:0000313" key="10">
    <source>
        <dbReference type="EnsemblMetazoa" id="AALFPA23_011137.P15738"/>
    </source>
</evidence>
<keyword evidence="8" id="KW-0732">Signal</keyword>
<accession>A0ABM1YQ34</accession>
<reference evidence="11" key="1">
    <citation type="journal article" date="2015" name="Proc. Natl. Acad. Sci. U.S.A.">
        <title>Genome sequence of the Asian Tiger mosquito, Aedes albopictus, reveals insights into its biology, genetics, and evolution.</title>
        <authorList>
            <person name="Chen X.G."/>
            <person name="Jiang X."/>
            <person name="Gu J."/>
            <person name="Xu M."/>
            <person name="Wu Y."/>
            <person name="Deng Y."/>
            <person name="Zhang C."/>
            <person name="Bonizzoni M."/>
            <person name="Dermauw W."/>
            <person name="Vontas J."/>
            <person name="Armbruster P."/>
            <person name="Huang X."/>
            <person name="Yang Y."/>
            <person name="Zhang H."/>
            <person name="He W."/>
            <person name="Peng H."/>
            <person name="Liu Y."/>
            <person name="Wu K."/>
            <person name="Chen J."/>
            <person name="Lirakis M."/>
            <person name="Topalis P."/>
            <person name="Van Leeuwen T."/>
            <person name="Hall A.B."/>
            <person name="Jiang X."/>
            <person name="Thorpe C."/>
            <person name="Mueller R.L."/>
            <person name="Sun C."/>
            <person name="Waterhouse R.M."/>
            <person name="Yan G."/>
            <person name="Tu Z.J."/>
            <person name="Fang X."/>
            <person name="James A.A."/>
        </authorList>
    </citation>
    <scope>NUCLEOTIDE SEQUENCE [LARGE SCALE GENOMIC DNA]</scope>
    <source>
        <strain evidence="11">Foshan</strain>
    </source>
</reference>
<dbReference type="EnsemblMetazoa" id="AALFPA23_011137.R15738">
    <property type="protein sequence ID" value="AALFPA23_011137.P15738"/>
    <property type="gene ID" value="AALFPA23_011137"/>
</dbReference>
<feature type="domain" description="Protein kinase" evidence="9">
    <location>
        <begin position="467"/>
        <end position="806"/>
    </location>
</feature>
<evidence type="ECO:0000256" key="1">
    <source>
        <dbReference type="ARBA" id="ARBA00004167"/>
    </source>
</evidence>
<organism evidence="10 11">
    <name type="scientific">Aedes albopictus</name>
    <name type="common">Asian tiger mosquito</name>
    <name type="synonym">Stegomyia albopicta</name>
    <dbReference type="NCBI Taxonomy" id="7160"/>
    <lineage>
        <taxon>Eukaryota</taxon>
        <taxon>Metazoa</taxon>
        <taxon>Ecdysozoa</taxon>
        <taxon>Arthropoda</taxon>
        <taxon>Hexapoda</taxon>
        <taxon>Insecta</taxon>
        <taxon>Pterygota</taxon>
        <taxon>Neoptera</taxon>
        <taxon>Endopterygota</taxon>
        <taxon>Diptera</taxon>
        <taxon>Nematocera</taxon>
        <taxon>Culicoidea</taxon>
        <taxon>Culicidae</taxon>
        <taxon>Culicinae</taxon>
        <taxon>Aedini</taxon>
        <taxon>Aedes</taxon>
        <taxon>Stegomyia</taxon>
    </lineage>
</organism>
<name>A0ABM1YQ34_AEDAL</name>
<keyword evidence="11" id="KW-1185">Reference proteome</keyword>
<dbReference type="PANTHER" id="PTHR24416:SF620">
    <property type="entry name" value="TYROSINE-PROTEIN KINASE RECEPTOR TORSO"/>
    <property type="match status" value="1"/>
</dbReference>
<keyword evidence="7" id="KW-0472">Membrane</keyword>
<dbReference type="InterPro" id="IPR017441">
    <property type="entry name" value="Protein_kinase_ATP_BS"/>
</dbReference>
<evidence type="ECO:0000313" key="11">
    <source>
        <dbReference type="Proteomes" id="UP000069940"/>
    </source>
</evidence>
<evidence type="ECO:0000256" key="7">
    <source>
        <dbReference type="SAM" id="Phobius"/>
    </source>
</evidence>
<dbReference type="Gene3D" id="3.30.200.20">
    <property type="entry name" value="Phosphorylase Kinase, domain 1"/>
    <property type="match status" value="1"/>
</dbReference>
<evidence type="ECO:0000256" key="2">
    <source>
        <dbReference type="ARBA" id="ARBA00011902"/>
    </source>
</evidence>
<sequence length="824" mass="93333">MDRNYKFRVLYSVLVLVNVIKCEQISLEQKYNDGELIAIGSCMVNCGPRQTRKCFDNCSNQAENSKPYTRTISYSFAVELVCRESDKLVLSVEGEDQVAKLNIINIYGVRQEFTLINDVSVIEITNLRPGHAYHVQAIVFTSASDYLFTNTHTVLETMPKNYIPGAINDIGIVSYQPNPQDESFLNAFVGWKPTSDMACQYEILHYSSHSTDFHPTPLQIHQFGGPHQATLESLEFDTEFEVAIRAKNPPLESGLRWTSFHTPSCFDVHNYSQICAPEAITNLSVKAEPLANKHYQLNISWDEPILTPSSYEIHIYDLNPDMTEDLAHSVSLNATGDVTSVFVDAVPVQGTQFEVFVIAHANNRTTSSNLISSIQIQRLTRDHWIDALVVIIIIALLVIGKFLIPFLCKRFARIKRYDKPRGWKGLELSSDIEVRMQNLEGAEESQTLPGELIAPINDGMEVRLEQIQLLDVLGEGAFGLVRKGLLTTKDGESLDVAVKMLKECPSLVDIKAFRREIEVMKSVGSHPNVVCIVGQYTGNVTRMMLLTEYCSGGNLLNYLRDIWNKILKTRSPTCSLFEACETIKVDRTRHSSGYESPRDCCEFDTELPVMVENKLYQHQQKISIQFDNQCYFGEEENKLNLPITSNQLMEFARQIAHGMEFLSRNRVVHRDLAARNILVMDGTTVKISDFGLSRDIYQENMYRKTTNGKLPIKWLALESLTHQMYTSQSDVWSFGIVLYEICTLGGNPYPMLETGNLLLELKGGYRMERPASCCDELYELMTSCWNTLPSERPTFSTVSNRLEKMIEQSKAEGRSLIDLSGIMD</sequence>
<dbReference type="PROSITE" id="PS00107">
    <property type="entry name" value="PROTEIN_KINASE_ATP"/>
    <property type="match status" value="1"/>
</dbReference>
<dbReference type="SUPFAM" id="SSF56112">
    <property type="entry name" value="Protein kinase-like (PK-like)"/>
    <property type="match status" value="1"/>
</dbReference>
<feature type="binding site" evidence="6">
    <location>
        <position position="499"/>
    </location>
    <ligand>
        <name>ATP</name>
        <dbReference type="ChEBI" id="CHEBI:30616"/>
    </ligand>
</feature>
<proteinExistence type="predicted"/>
<comment type="subcellular location">
    <subcellularLocation>
        <location evidence="1">Membrane</location>
        <topology evidence="1">Single-pass membrane protein</topology>
    </subcellularLocation>
</comment>
<protein>
    <recommendedName>
        <fullName evidence="2">receptor protein-tyrosine kinase</fullName>
        <ecNumber evidence="2">2.7.10.1</ecNumber>
    </recommendedName>
</protein>
<keyword evidence="4" id="KW-0418">Kinase</keyword>
<dbReference type="PROSITE" id="PS00109">
    <property type="entry name" value="PROTEIN_KINASE_TYR"/>
    <property type="match status" value="1"/>
</dbReference>
<dbReference type="SMART" id="SM00219">
    <property type="entry name" value="TyrKc"/>
    <property type="match status" value="1"/>
</dbReference>
<dbReference type="InterPro" id="IPR050122">
    <property type="entry name" value="RTK"/>
</dbReference>
<keyword evidence="6" id="KW-0067">ATP-binding</keyword>